<keyword evidence="2" id="KW-1185">Reference proteome</keyword>
<dbReference type="EMBL" id="JAQQXP010000004">
    <property type="protein sequence ID" value="MDC8832844.1"/>
    <property type="molecule type" value="Genomic_DNA"/>
</dbReference>
<organism evidence="1 2">
    <name type="scientific">Alteromonas gilva</name>
    <dbReference type="NCBI Taxonomy" id="2987522"/>
    <lineage>
        <taxon>Bacteria</taxon>
        <taxon>Pseudomonadati</taxon>
        <taxon>Pseudomonadota</taxon>
        <taxon>Gammaproteobacteria</taxon>
        <taxon>Alteromonadales</taxon>
        <taxon>Alteromonadaceae</taxon>
        <taxon>Alteromonas/Salinimonas group</taxon>
        <taxon>Alteromonas</taxon>
    </lineage>
</organism>
<evidence type="ECO:0000313" key="1">
    <source>
        <dbReference type="EMBL" id="MDC8832844.1"/>
    </source>
</evidence>
<reference evidence="1 2" key="1">
    <citation type="submission" date="2022-10" db="EMBL/GenBank/DDBJ databases">
        <title>Alteromonas sp. chi3 Genome sequencing.</title>
        <authorList>
            <person name="Park S."/>
        </authorList>
    </citation>
    <scope>NUCLEOTIDE SEQUENCE [LARGE SCALE GENOMIC DNA]</scope>
    <source>
        <strain evidence="2">chi3</strain>
    </source>
</reference>
<name>A0ABT5L727_9ALTE</name>
<sequence>MGTLSLQELASEFGTHDHCLESWMSSLSITDNEIAFALAQFTKDQRRTIIIECIRPAQYLVDHPELINHVQRIGVDAIKALPVNVYEAHLAQLKETDQINNSINLRRFPYQDYDAEVFCTLRHAKKKTDIDFIKKMFGRSISHHSYPAAKRKLTAMALQFMA</sequence>
<dbReference type="RefSeq" id="WP_273642733.1">
    <property type="nucleotide sequence ID" value="NZ_JAQQXP010000004.1"/>
</dbReference>
<proteinExistence type="predicted"/>
<comment type="caution">
    <text evidence="1">The sequence shown here is derived from an EMBL/GenBank/DDBJ whole genome shotgun (WGS) entry which is preliminary data.</text>
</comment>
<accession>A0ABT5L727</accession>
<protein>
    <submittedName>
        <fullName evidence="1">Uncharacterized protein</fullName>
    </submittedName>
</protein>
<dbReference type="Proteomes" id="UP001218788">
    <property type="component" value="Unassembled WGS sequence"/>
</dbReference>
<evidence type="ECO:0000313" key="2">
    <source>
        <dbReference type="Proteomes" id="UP001218788"/>
    </source>
</evidence>
<gene>
    <name evidence="1" type="ORF">OIK42_18990</name>
</gene>